<dbReference type="Gene3D" id="2.40.50.100">
    <property type="match status" value="1"/>
</dbReference>
<evidence type="ECO:0000256" key="3">
    <source>
        <dbReference type="ARBA" id="ARBA00022692"/>
    </source>
</evidence>
<keyword evidence="5" id="KW-0472">Membrane</keyword>
<proteinExistence type="inferred from homology"/>
<dbReference type="Gene3D" id="2.40.30.170">
    <property type="match status" value="1"/>
</dbReference>
<reference evidence="9" key="1">
    <citation type="submission" date="2019-02" db="EMBL/GenBank/DDBJ databases">
        <title>Draft genome sequence of Dolichospermum planctonicum NIES-80.</title>
        <authorList>
            <person name="Yamaguchi H."/>
            <person name="Suzuki S."/>
            <person name="Kawachi M."/>
        </authorList>
    </citation>
    <scope>NUCLEOTIDE SEQUENCE [LARGE SCALE GENOMIC DNA]</scope>
    <source>
        <strain evidence="9">NIES-80</strain>
    </source>
</reference>
<dbReference type="PANTHER" id="PTHR30386">
    <property type="entry name" value="MEMBRANE FUSION SUBUNIT OF EMRAB-TOLC MULTIDRUG EFFLUX PUMP"/>
    <property type="match status" value="1"/>
</dbReference>
<comment type="caution">
    <text evidence="8">The sequence shown here is derived from an EMBL/GenBank/DDBJ whole genome shotgun (WGS) entry which is preliminary data.</text>
</comment>
<evidence type="ECO:0000259" key="7">
    <source>
        <dbReference type="Pfam" id="PF26002"/>
    </source>
</evidence>
<dbReference type="InterPro" id="IPR058982">
    <property type="entry name" value="Beta-barrel_AprE"/>
</dbReference>
<name>A0A480A9W5_9CYAN</name>
<protein>
    <submittedName>
        <fullName evidence="8">Secretion protein HlyD family protein</fullName>
    </submittedName>
</protein>
<evidence type="ECO:0000313" key="9">
    <source>
        <dbReference type="Proteomes" id="UP000299367"/>
    </source>
</evidence>
<dbReference type="InterPro" id="IPR050739">
    <property type="entry name" value="MFP"/>
</dbReference>
<gene>
    <name evidence="8" type="ORF">NIES80_15790</name>
</gene>
<dbReference type="PANTHER" id="PTHR30386:SF26">
    <property type="entry name" value="TRANSPORT PROTEIN COMB"/>
    <property type="match status" value="1"/>
</dbReference>
<keyword evidence="3" id="KW-0812">Transmembrane</keyword>
<feature type="domain" description="AprE-like beta-barrel" evidence="7">
    <location>
        <begin position="415"/>
        <end position="512"/>
    </location>
</feature>
<dbReference type="AlphaFoldDB" id="A0A480A9W5"/>
<accession>A0A480A9W5</accession>
<evidence type="ECO:0000256" key="5">
    <source>
        <dbReference type="ARBA" id="ARBA00023136"/>
    </source>
</evidence>
<evidence type="ECO:0000256" key="2">
    <source>
        <dbReference type="ARBA" id="ARBA00009477"/>
    </source>
</evidence>
<organism evidence="8 9">
    <name type="scientific">Dolichospermum planctonicum</name>
    <dbReference type="NCBI Taxonomy" id="136072"/>
    <lineage>
        <taxon>Bacteria</taxon>
        <taxon>Bacillati</taxon>
        <taxon>Cyanobacteriota</taxon>
        <taxon>Cyanophyceae</taxon>
        <taxon>Nostocales</taxon>
        <taxon>Aphanizomenonaceae</taxon>
        <taxon>Dolichospermum</taxon>
    </lineage>
</organism>
<dbReference type="Proteomes" id="UP000299367">
    <property type="component" value="Unassembled WGS sequence"/>
</dbReference>
<evidence type="ECO:0000256" key="1">
    <source>
        <dbReference type="ARBA" id="ARBA00004167"/>
    </source>
</evidence>
<sequence length="533" mass="59487">MKMGVIHKLPLDRNNVNTKIYLFLLRCNLVNSLQRQENNSYNFNNPTTEDLHILEANEFLPHIGKWIHIGGGVMITMFVVAASLTSILYYNVTVKVPATIRPLGELRLVESAMTGTIKRIAVKENQVVNKGQIIAYIDDSQLQSQKRQLQNTFEKSQLQLIQVDAQINQINTQITAQTNLNNRTIIATQAELTGTQRNYKDQQIKAIAEMTQAKITINLAKEQLERLKKEKVLIATVQEAEAALKLAILQRNRLQNIAESGAISQNLVEEKEQAVKSAQSKLEQAKFSAKNLQEEKEQAVKLAQINLQKAKSAVNPSNAIVTVASERIKQEKSKGEANLAALKKERETLLQQRLELQKQQIRTSQELQQLDNELNKSVIRSPTNGTLMQLKLRNPGQVVQLSEAIAQISPVDAPLIIKAHVPAKDIDKVKTSQAVQMQVSACPYPDYGTLKGTVKTVGADVLATTQNNPNNSIISTPQLATYEINIEPESLFLGKGNHLCYLKSGMEGRADIISRRETVLQFILRKSKLITNS</sequence>
<dbReference type="EMBL" id="BJCF01000013">
    <property type="protein sequence ID" value="GCL41880.1"/>
    <property type="molecule type" value="Genomic_DNA"/>
</dbReference>
<dbReference type="GO" id="GO:0016020">
    <property type="term" value="C:membrane"/>
    <property type="evidence" value="ECO:0007669"/>
    <property type="project" value="UniProtKB-SubCell"/>
</dbReference>
<comment type="subcellular location">
    <subcellularLocation>
        <location evidence="1">Membrane</location>
        <topology evidence="1">Single-pass membrane protein</topology>
    </subcellularLocation>
</comment>
<comment type="similarity">
    <text evidence="2">Belongs to the membrane fusion protein (MFP) (TC 8.A.1) family.</text>
</comment>
<feature type="coiled-coil region" evidence="6">
    <location>
        <begin position="210"/>
        <end position="373"/>
    </location>
</feature>
<dbReference type="Pfam" id="PF26002">
    <property type="entry name" value="Beta-barrel_AprE"/>
    <property type="match status" value="1"/>
</dbReference>
<evidence type="ECO:0000256" key="6">
    <source>
        <dbReference type="SAM" id="Coils"/>
    </source>
</evidence>
<keyword evidence="6" id="KW-0175">Coiled coil</keyword>
<evidence type="ECO:0000256" key="4">
    <source>
        <dbReference type="ARBA" id="ARBA00022989"/>
    </source>
</evidence>
<evidence type="ECO:0000313" key="8">
    <source>
        <dbReference type="EMBL" id="GCL41880.1"/>
    </source>
</evidence>
<keyword evidence="4" id="KW-1133">Transmembrane helix</keyword>